<evidence type="ECO:0000313" key="4">
    <source>
        <dbReference type="Proteomes" id="UP000094936"/>
    </source>
</evidence>
<dbReference type="InterPro" id="IPR009061">
    <property type="entry name" value="DNA-bd_dom_put_sf"/>
</dbReference>
<dbReference type="EMBL" id="LYBM01000050">
    <property type="protein sequence ID" value="ODA30641.1"/>
    <property type="molecule type" value="Genomic_DNA"/>
</dbReference>
<dbReference type="OrthoDB" id="9808480at2"/>
<accession>A0A1C3EBL9</accession>
<name>A0A1C3EBL9_9GAMM</name>
<proteinExistence type="predicted"/>
<dbReference type="PANTHER" id="PTHR30204">
    <property type="entry name" value="REDOX-CYCLING DRUG-SENSING TRANSCRIPTIONAL ACTIVATOR SOXR"/>
    <property type="match status" value="1"/>
</dbReference>
<dbReference type="Gene3D" id="1.10.1660.10">
    <property type="match status" value="1"/>
</dbReference>
<dbReference type="STRING" id="1080227.A8L45_19760"/>
<gene>
    <name evidence="3" type="ORF">A8L45_19760</name>
</gene>
<keyword evidence="1" id="KW-0238">DNA-binding</keyword>
<dbReference type="AlphaFoldDB" id="A0A1C3EBL9"/>
<keyword evidence="4" id="KW-1185">Reference proteome</keyword>
<dbReference type="Proteomes" id="UP000094936">
    <property type="component" value="Unassembled WGS sequence"/>
</dbReference>
<sequence length="119" mass="13829">MYIKEASEQTGATQRAIRLYESIGLLNVRRAGKYRVYSEQNINLIMLIKEAQTLGISLSDLSRLKADDEDFDWKLVSDFLIEKQKSVEKEIEVLEVKKRRIESYRISINKCNQALDSDL</sequence>
<dbReference type="SMART" id="SM00422">
    <property type="entry name" value="HTH_MERR"/>
    <property type="match status" value="1"/>
</dbReference>
<dbReference type="InterPro" id="IPR000551">
    <property type="entry name" value="MerR-type_HTH_dom"/>
</dbReference>
<organism evidence="3 4">
    <name type="scientific">Veronia pacifica</name>
    <dbReference type="NCBI Taxonomy" id="1080227"/>
    <lineage>
        <taxon>Bacteria</taxon>
        <taxon>Pseudomonadati</taxon>
        <taxon>Pseudomonadota</taxon>
        <taxon>Gammaproteobacteria</taxon>
        <taxon>Vibrionales</taxon>
        <taxon>Vibrionaceae</taxon>
        <taxon>Veronia</taxon>
    </lineage>
</organism>
<dbReference type="GO" id="GO:0003677">
    <property type="term" value="F:DNA binding"/>
    <property type="evidence" value="ECO:0007669"/>
    <property type="project" value="UniProtKB-KW"/>
</dbReference>
<dbReference type="PANTHER" id="PTHR30204:SF58">
    <property type="entry name" value="HTH-TYPE TRANSCRIPTIONAL REGULATOR YFMP"/>
    <property type="match status" value="1"/>
</dbReference>
<dbReference type="SUPFAM" id="SSF46955">
    <property type="entry name" value="Putative DNA-binding domain"/>
    <property type="match status" value="1"/>
</dbReference>
<evidence type="ECO:0000313" key="3">
    <source>
        <dbReference type="EMBL" id="ODA30641.1"/>
    </source>
</evidence>
<dbReference type="RefSeq" id="WP_068905079.1">
    <property type="nucleotide sequence ID" value="NZ_JBHUIF010000017.1"/>
</dbReference>
<feature type="domain" description="HTH merR-type" evidence="2">
    <location>
        <begin position="1"/>
        <end position="67"/>
    </location>
</feature>
<dbReference type="Pfam" id="PF13411">
    <property type="entry name" value="MerR_1"/>
    <property type="match status" value="1"/>
</dbReference>
<reference evidence="3 4" key="1">
    <citation type="submission" date="2016-05" db="EMBL/GenBank/DDBJ databases">
        <title>Genomic Taxonomy of the Vibrionaceae.</title>
        <authorList>
            <person name="Gomez-Gil B."/>
            <person name="Enciso-Ibarra J."/>
        </authorList>
    </citation>
    <scope>NUCLEOTIDE SEQUENCE [LARGE SCALE GENOMIC DNA]</scope>
    <source>
        <strain evidence="3 4">CAIM 1920</strain>
    </source>
</reference>
<dbReference type="GO" id="GO:0003700">
    <property type="term" value="F:DNA-binding transcription factor activity"/>
    <property type="evidence" value="ECO:0007669"/>
    <property type="project" value="InterPro"/>
</dbReference>
<dbReference type="PROSITE" id="PS50937">
    <property type="entry name" value="HTH_MERR_2"/>
    <property type="match status" value="1"/>
</dbReference>
<protein>
    <submittedName>
        <fullName evidence="3">MerR family transcriptional regulator</fullName>
    </submittedName>
</protein>
<evidence type="ECO:0000256" key="1">
    <source>
        <dbReference type="ARBA" id="ARBA00023125"/>
    </source>
</evidence>
<evidence type="ECO:0000259" key="2">
    <source>
        <dbReference type="PROSITE" id="PS50937"/>
    </source>
</evidence>
<dbReference type="InterPro" id="IPR047057">
    <property type="entry name" value="MerR_fam"/>
</dbReference>
<comment type="caution">
    <text evidence="3">The sequence shown here is derived from an EMBL/GenBank/DDBJ whole genome shotgun (WGS) entry which is preliminary data.</text>
</comment>